<proteinExistence type="predicted"/>
<comment type="caution">
    <text evidence="2">The sequence shown here is derived from an EMBL/GenBank/DDBJ whole genome shotgun (WGS) entry which is preliminary data.</text>
</comment>
<dbReference type="PANTHER" id="PTHR46289">
    <property type="entry name" value="52 KDA REPRESSOR OF THE INHIBITOR OF THE PROTEIN KINASE-LIKE PROTEIN-RELATED"/>
    <property type="match status" value="1"/>
</dbReference>
<evidence type="ECO:0000256" key="1">
    <source>
        <dbReference type="SAM" id="MobiDB-lite"/>
    </source>
</evidence>
<evidence type="ECO:0000313" key="2">
    <source>
        <dbReference type="EMBL" id="KAG7169328.1"/>
    </source>
</evidence>
<dbReference type="PANTHER" id="PTHR46289:SF17">
    <property type="entry name" value="HAT C-TERMINAL DIMERISATION DOMAIN-CONTAINING PROTEIN"/>
    <property type="match status" value="1"/>
</dbReference>
<sequence>MYRKNHTDGIDVHQIEDWSWDHDTRVRVQGLLFNMRFSTNIVVFQTMRSTLEVFRSLATKLQKRDQDIYRAYLLVQSATARLQEIRSNFDTEFTLWYTVHEKMADYVECAIEIPRRITGRQQHRANATASSTYEHFKKNVAIPFIDYTISEIKTIFKTTDTQLSQAIFSLLLVNTINCFDVEDTCLKLKFWEADLLVPSSLTNKLQEWMAHWQRQNADQLPTSLLSCLKVMDGDQFPNIADLLRIGCTLPIGSKNIRTRESQPPVTKILPSSRTTQDETPPLLADKITDPPHVISLILDGPAVVEMLKPGGSRTFQEYSTAVFIPYIESQLEYRSQLDLVWDCYLKSGSLKATVRCNRGKGIRRRITASGPLPSNWQNFLSNSDNKEELFSFLSEQSQDKSSLLCYLQKVIIIDHLFFTSKILETDACQEHPQVLQFIIIQQFSTSPLQNTARDL</sequence>
<evidence type="ECO:0000313" key="3">
    <source>
        <dbReference type="Proteomes" id="UP000747542"/>
    </source>
</evidence>
<dbReference type="Proteomes" id="UP000747542">
    <property type="component" value="Unassembled WGS sequence"/>
</dbReference>
<feature type="compositionally biased region" description="Polar residues" evidence="1">
    <location>
        <begin position="262"/>
        <end position="278"/>
    </location>
</feature>
<feature type="region of interest" description="Disordered" evidence="1">
    <location>
        <begin position="262"/>
        <end position="284"/>
    </location>
</feature>
<name>A0A8J5MZ62_HOMAM</name>
<organism evidence="2 3">
    <name type="scientific">Homarus americanus</name>
    <name type="common">American lobster</name>
    <dbReference type="NCBI Taxonomy" id="6706"/>
    <lineage>
        <taxon>Eukaryota</taxon>
        <taxon>Metazoa</taxon>
        <taxon>Ecdysozoa</taxon>
        <taxon>Arthropoda</taxon>
        <taxon>Crustacea</taxon>
        <taxon>Multicrustacea</taxon>
        <taxon>Malacostraca</taxon>
        <taxon>Eumalacostraca</taxon>
        <taxon>Eucarida</taxon>
        <taxon>Decapoda</taxon>
        <taxon>Pleocyemata</taxon>
        <taxon>Astacidea</taxon>
        <taxon>Nephropoidea</taxon>
        <taxon>Nephropidae</taxon>
        <taxon>Homarus</taxon>
    </lineage>
</organism>
<accession>A0A8J5MZ62</accession>
<gene>
    <name evidence="2" type="primary">Thap12-L13</name>
    <name evidence="2" type="ORF">Hamer_G026259</name>
</gene>
<reference evidence="2" key="1">
    <citation type="journal article" date="2021" name="Sci. Adv.">
        <title>The American lobster genome reveals insights on longevity, neural, and immune adaptations.</title>
        <authorList>
            <person name="Polinski J.M."/>
            <person name="Zimin A.V."/>
            <person name="Clark K.F."/>
            <person name="Kohn A.B."/>
            <person name="Sadowski N."/>
            <person name="Timp W."/>
            <person name="Ptitsyn A."/>
            <person name="Khanna P."/>
            <person name="Romanova D.Y."/>
            <person name="Williams P."/>
            <person name="Greenwood S.J."/>
            <person name="Moroz L.L."/>
            <person name="Walt D.R."/>
            <person name="Bodnar A.G."/>
        </authorList>
    </citation>
    <scope>NUCLEOTIDE SEQUENCE</scope>
    <source>
        <strain evidence="2">GMGI-L3</strain>
    </source>
</reference>
<dbReference type="EMBL" id="JAHLQT010017289">
    <property type="protein sequence ID" value="KAG7169328.1"/>
    <property type="molecule type" value="Genomic_DNA"/>
</dbReference>
<feature type="non-terminal residue" evidence="2">
    <location>
        <position position="1"/>
    </location>
</feature>
<protein>
    <submittedName>
        <fullName evidence="2">52 kDa repressor of the inhibitor of the protein kinase-like 13</fullName>
    </submittedName>
</protein>
<dbReference type="AlphaFoldDB" id="A0A8J5MZ62"/>
<keyword evidence="3" id="KW-1185">Reference proteome</keyword>
<dbReference type="InterPro" id="IPR052958">
    <property type="entry name" value="IFN-induced_PKR_regulator"/>
</dbReference>